<organism evidence="3 4">
    <name type="scientific">Phyllosticta capitalensis</name>
    <dbReference type="NCBI Taxonomy" id="121624"/>
    <lineage>
        <taxon>Eukaryota</taxon>
        <taxon>Fungi</taxon>
        <taxon>Dikarya</taxon>
        <taxon>Ascomycota</taxon>
        <taxon>Pezizomycotina</taxon>
        <taxon>Dothideomycetes</taxon>
        <taxon>Dothideomycetes incertae sedis</taxon>
        <taxon>Botryosphaeriales</taxon>
        <taxon>Phyllostictaceae</taxon>
        <taxon>Phyllosticta</taxon>
    </lineage>
</organism>
<dbReference type="PANTHER" id="PTHR33112">
    <property type="entry name" value="DOMAIN PROTEIN, PUTATIVE-RELATED"/>
    <property type="match status" value="1"/>
</dbReference>
<dbReference type="PANTHER" id="PTHR33112:SF12">
    <property type="entry name" value="HETEROKARYON INCOMPATIBILITY DOMAIN-CONTAINING PROTEIN"/>
    <property type="match status" value="1"/>
</dbReference>
<evidence type="ECO:0000313" key="3">
    <source>
        <dbReference type="EMBL" id="KAK8232389.1"/>
    </source>
</evidence>
<dbReference type="EMBL" id="JBBWRZ010000007">
    <property type="protein sequence ID" value="KAK8232389.1"/>
    <property type="molecule type" value="Genomic_DNA"/>
</dbReference>
<sequence>MESTTKSPTSNSNTSVTSDSLYRQCSQLNISLAKFQVTSGEPLPGLENYDNAGLGRRSLGFLDEIYRKSTACPFCRLIFCVTYRDGEDSEVNRGSVGYDGLDSLEERVECLVEWQLDGREISGSSNISTPKTRRLRVFNMKTTFPEAHIVLVEGDAQEGPTFLGRIVSAPQIDTGLIRRWMHLCESKHGPGCRHPQTRVISGKELIFVDVQDMCLVWQSSTCRYMTLSYVWGGIAENRLLHENYAALFRRGRLSKLKPARTITAAMELCKTLGERFIWIDRLCIVQDDASNWEEIASIMDVIFSNSVLTICAAFSNGVKAGLPGFASQPRHVEQHIQKVAGMDLMVVRPPEGYISGSIWDKRSWVFQERLLSRRLVLFAGQRVFFQCRQATWSEEIHAESSRLIWTLDLIDGPLTSERSNPVRHFTKCVQLYSLRTLTYECDKLYAFEGITKSLERPLGTTFLYGLPTGYFDWALLWEPVSPAHRIRVAEDRGFPSWSWCGWMVGVEWRLSAVSGCVYNLHDWLVNHTWIEWFVVQQDKTLRHVWSHDSDTPSAEGSDSDSISGRWAGYGKETGRRRRGLPGHTPWPYPVPTEEDVTSAASENKEIIRPGSLCFFTYSAFFTLSRKSMSSATFATDLQPGLQRLGILDNKGDWCGTIVLEESWMSKIGQPLEFLAISEARDFSLEEFDSWTYYIPQRREQSEWEVFFALLVRKTETGAYERVGLAKIFQHAFYVNSFGPGLVWKQVVLG</sequence>
<evidence type="ECO:0000313" key="4">
    <source>
        <dbReference type="Proteomes" id="UP001492380"/>
    </source>
</evidence>
<evidence type="ECO:0000256" key="1">
    <source>
        <dbReference type="SAM" id="MobiDB-lite"/>
    </source>
</evidence>
<protein>
    <submittedName>
        <fullName evidence="3">Heterokaryon incompatibility protein-domain-containing protein</fullName>
    </submittedName>
</protein>
<proteinExistence type="predicted"/>
<evidence type="ECO:0000259" key="2">
    <source>
        <dbReference type="Pfam" id="PF06985"/>
    </source>
</evidence>
<keyword evidence="4" id="KW-1185">Reference proteome</keyword>
<comment type="caution">
    <text evidence="3">The sequence shown here is derived from an EMBL/GenBank/DDBJ whole genome shotgun (WGS) entry which is preliminary data.</text>
</comment>
<dbReference type="Pfam" id="PF06985">
    <property type="entry name" value="HET"/>
    <property type="match status" value="1"/>
</dbReference>
<feature type="region of interest" description="Disordered" evidence="1">
    <location>
        <begin position="570"/>
        <end position="593"/>
    </location>
</feature>
<dbReference type="Proteomes" id="UP001492380">
    <property type="component" value="Unassembled WGS sequence"/>
</dbReference>
<reference evidence="3 4" key="1">
    <citation type="submission" date="2024-04" db="EMBL/GenBank/DDBJ databases">
        <title>Phyllosticta paracitricarpa is synonymous to the EU quarantine fungus P. citricarpa based on phylogenomic analyses.</title>
        <authorList>
            <consortium name="Lawrence Berkeley National Laboratory"/>
            <person name="Van Ingen-Buijs V.A."/>
            <person name="Van Westerhoven A.C."/>
            <person name="Haridas S."/>
            <person name="Skiadas P."/>
            <person name="Martin F."/>
            <person name="Groenewald J.Z."/>
            <person name="Crous P.W."/>
            <person name="Seidl M.F."/>
        </authorList>
    </citation>
    <scope>NUCLEOTIDE SEQUENCE [LARGE SCALE GENOMIC DNA]</scope>
    <source>
        <strain evidence="3 4">CBS 123374</strain>
    </source>
</reference>
<accession>A0ABR1YKR9</accession>
<dbReference type="InterPro" id="IPR010730">
    <property type="entry name" value="HET"/>
</dbReference>
<feature type="region of interest" description="Disordered" evidence="1">
    <location>
        <begin position="546"/>
        <end position="565"/>
    </location>
</feature>
<gene>
    <name evidence="3" type="ORF">HDK90DRAFT_308384</name>
</gene>
<name>A0ABR1YKR9_9PEZI</name>
<feature type="domain" description="Heterokaryon incompatibility" evidence="2">
    <location>
        <begin position="224"/>
        <end position="368"/>
    </location>
</feature>
<feature type="compositionally biased region" description="Polar residues" evidence="1">
    <location>
        <begin position="551"/>
        <end position="562"/>
    </location>
</feature>